<dbReference type="Pfam" id="PF03942">
    <property type="entry name" value="DTW"/>
    <property type="match status" value="1"/>
</dbReference>
<name>A0A1C7FE18_9VIBR</name>
<keyword evidence="7" id="KW-1185">Reference proteome</keyword>
<dbReference type="PATRIC" id="fig|45658.7.peg.2879"/>
<evidence type="ECO:0000256" key="1">
    <source>
        <dbReference type="ARBA" id="ARBA00012386"/>
    </source>
</evidence>
<gene>
    <name evidence="6" type="ORF">VSVS05_02940</name>
</gene>
<evidence type="ECO:0000256" key="3">
    <source>
        <dbReference type="ARBA" id="ARBA00022691"/>
    </source>
</evidence>
<dbReference type="AlphaFoldDB" id="A0A1C7FE18"/>
<proteinExistence type="predicted"/>
<reference evidence="6 7" key="1">
    <citation type="submission" date="2016-07" db="EMBL/GenBank/DDBJ databases">
        <title>Genome sequencing of Vibrio scophthalmi strain VS-05, an isolated from Paralichthys olivaceus.</title>
        <authorList>
            <person name="Han H.-J."/>
        </authorList>
    </citation>
    <scope>NUCLEOTIDE SEQUENCE [LARGE SCALE GENOMIC DNA]</scope>
    <source>
        <strain evidence="6 7">VS-05</strain>
    </source>
</reference>
<dbReference type="Proteomes" id="UP000092528">
    <property type="component" value="Chromosome 1"/>
</dbReference>
<evidence type="ECO:0000256" key="4">
    <source>
        <dbReference type="ARBA" id="ARBA00022694"/>
    </source>
</evidence>
<dbReference type="InterPro" id="IPR039262">
    <property type="entry name" value="DTWD2/TAPT"/>
</dbReference>
<keyword evidence="2" id="KW-0808">Transferase</keyword>
<dbReference type="PANTHER" id="PTHR21392">
    <property type="entry name" value="TRNA-URIDINE AMINOCARBOXYPROPYLTRANSFERASE 2"/>
    <property type="match status" value="1"/>
</dbReference>
<dbReference type="GO" id="GO:0016432">
    <property type="term" value="F:tRNA-uridine aminocarboxypropyltransferase activity"/>
    <property type="evidence" value="ECO:0007669"/>
    <property type="project" value="UniProtKB-EC"/>
</dbReference>
<dbReference type="RefSeq" id="WP_065545934.1">
    <property type="nucleotide sequence ID" value="NZ_CP016414.1"/>
</dbReference>
<dbReference type="GO" id="GO:0008033">
    <property type="term" value="P:tRNA processing"/>
    <property type="evidence" value="ECO:0007669"/>
    <property type="project" value="UniProtKB-KW"/>
</dbReference>
<keyword evidence="4" id="KW-0819">tRNA processing</keyword>
<dbReference type="PANTHER" id="PTHR21392:SF1">
    <property type="entry name" value="TRNA-URIDINE AMINOCARBOXYPROPYLTRANSFERASE"/>
    <property type="match status" value="1"/>
</dbReference>
<evidence type="ECO:0000313" key="7">
    <source>
        <dbReference type="Proteomes" id="UP000092528"/>
    </source>
</evidence>
<sequence length="213" mass="24158">MPLSSTNTHQNGACADCGLHHQCVCSHLPKFELPAHIALLMHENELTRETNTGQWLLKAISSTSLHIWQRKQPCPKLLAMINDPAYCAYLLFPNDESIALSDAYHHAEQTSSSKTPLFIVLDGTWQEAKKMWQKSPWLQVLPSVHLLPQQQSSYQLRRNQQQGHLCTIEVGSCIVEELGFAVQAQQLNDFFQHYMRAFQADKSGHALKAKTRL</sequence>
<feature type="domain" description="DTW" evidence="5">
    <location>
        <begin position="10"/>
        <end position="203"/>
    </location>
</feature>
<evidence type="ECO:0000313" key="6">
    <source>
        <dbReference type="EMBL" id="ANU37988.1"/>
    </source>
</evidence>
<dbReference type="SMART" id="SM01144">
    <property type="entry name" value="DTW"/>
    <property type="match status" value="1"/>
</dbReference>
<keyword evidence="3" id="KW-0949">S-adenosyl-L-methionine</keyword>
<dbReference type="STRING" id="45658.VSVS12_00034"/>
<protein>
    <recommendedName>
        <fullName evidence="1">tRNA-uridine aminocarboxypropyltransferase</fullName>
        <ecNumber evidence="1">2.5.1.25</ecNumber>
    </recommendedName>
</protein>
<organism evidence="6 7">
    <name type="scientific">Vibrio scophthalmi</name>
    <dbReference type="NCBI Taxonomy" id="45658"/>
    <lineage>
        <taxon>Bacteria</taxon>
        <taxon>Pseudomonadati</taxon>
        <taxon>Pseudomonadota</taxon>
        <taxon>Gammaproteobacteria</taxon>
        <taxon>Vibrionales</taxon>
        <taxon>Vibrionaceae</taxon>
        <taxon>Vibrio</taxon>
    </lineage>
</organism>
<evidence type="ECO:0000256" key="2">
    <source>
        <dbReference type="ARBA" id="ARBA00022679"/>
    </source>
</evidence>
<dbReference type="EMBL" id="CP016414">
    <property type="protein sequence ID" value="ANU37988.1"/>
    <property type="molecule type" value="Genomic_DNA"/>
</dbReference>
<evidence type="ECO:0000259" key="5">
    <source>
        <dbReference type="SMART" id="SM01144"/>
    </source>
</evidence>
<dbReference type="EC" id="2.5.1.25" evidence="1"/>
<accession>A0A1C7FE18</accession>
<dbReference type="GeneID" id="96872024"/>
<dbReference type="InterPro" id="IPR005636">
    <property type="entry name" value="DTW"/>
</dbReference>